<name>A0ABW8LFD4_9ACTN</name>
<feature type="transmembrane region" description="Helical" evidence="1">
    <location>
        <begin position="156"/>
        <end position="180"/>
    </location>
</feature>
<gene>
    <name evidence="2" type="ORF">ACI2L5_01995</name>
</gene>
<accession>A0ABW8LFD4</accession>
<dbReference type="EMBL" id="JBJDQH010000001">
    <property type="protein sequence ID" value="MFK4263700.1"/>
    <property type="molecule type" value="Genomic_DNA"/>
</dbReference>
<dbReference type="RefSeq" id="WP_358637235.1">
    <property type="nucleotide sequence ID" value="NZ_JBFACG010000010.1"/>
</dbReference>
<keyword evidence="1" id="KW-1133">Transmembrane helix</keyword>
<comment type="caution">
    <text evidence="2">The sequence shown here is derived from an EMBL/GenBank/DDBJ whole genome shotgun (WGS) entry which is preliminary data.</text>
</comment>
<dbReference type="Proteomes" id="UP001620295">
    <property type="component" value="Unassembled WGS sequence"/>
</dbReference>
<proteinExistence type="predicted"/>
<keyword evidence="1" id="KW-0472">Membrane</keyword>
<sequence>MSELRPEAPLANGDLRAPWAAGRVPVSPVPRWARIAAHAVPFTILPSGLWRMGVMLAIPGFGTAEARDHGAGLDLYLMLLFVISEALGLLTLGLVHPWGEAVPRWIPLLGGRRIRPLAAVVPAALGALASTGVVYYFFLSILFAGFPAGHTTTEEVILTVCYLPLLAWGPLLGSVTYAYYRRRTSRQGQHTPTPSP</sequence>
<keyword evidence="1" id="KW-0812">Transmembrane</keyword>
<protein>
    <submittedName>
        <fullName evidence="2">Uncharacterized protein</fullName>
    </submittedName>
</protein>
<organism evidence="2 3">
    <name type="scientific">Streptomyces milbemycinicus</name>
    <dbReference type="NCBI Taxonomy" id="476552"/>
    <lineage>
        <taxon>Bacteria</taxon>
        <taxon>Bacillati</taxon>
        <taxon>Actinomycetota</taxon>
        <taxon>Actinomycetes</taxon>
        <taxon>Kitasatosporales</taxon>
        <taxon>Streptomycetaceae</taxon>
        <taxon>Streptomyces</taxon>
    </lineage>
</organism>
<evidence type="ECO:0000313" key="2">
    <source>
        <dbReference type="EMBL" id="MFK4263700.1"/>
    </source>
</evidence>
<evidence type="ECO:0000256" key="1">
    <source>
        <dbReference type="SAM" id="Phobius"/>
    </source>
</evidence>
<reference evidence="2 3" key="1">
    <citation type="submission" date="2024-11" db="EMBL/GenBank/DDBJ databases">
        <title>The Natural Products Discovery Center: Release of the First 8490 Sequenced Strains for Exploring Actinobacteria Biosynthetic Diversity.</title>
        <authorList>
            <person name="Kalkreuter E."/>
            <person name="Kautsar S.A."/>
            <person name="Yang D."/>
            <person name="Bader C.D."/>
            <person name="Teijaro C.N."/>
            <person name="Fluegel L."/>
            <person name="Davis C.M."/>
            <person name="Simpson J.R."/>
            <person name="Lauterbach L."/>
            <person name="Steele A.D."/>
            <person name="Gui C."/>
            <person name="Meng S."/>
            <person name="Li G."/>
            <person name="Viehrig K."/>
            <person name="Ye F."/>
            <person name="Su P."/>
            <person name="Kiefer A.F."/>
            <person name="Nichols A."/>
            <person name="Cepeda A.J."/>
            <person name="Yan W."/>
            <person name="Fan B."/>
            <person name="Jiang Y."/>
            <person name="Adhikari A."/>
            <person name="Zheng C.-J."/>
            <person name="Schuster L."/>
            <person name="Cowan T.M."/>
            <person name="Smanski M.J."/>
            <person name="Chevrette M.G."/>
            <person name="De Carvalho L.P.S."/>
            <person name="Shen B."/>
        </authorList>
    </citation>
    <scope>NUCLEOTIDE SEQUENCE [LARGE SCALE GENOMIC DNA]</scope>
    <source>
        <strain evidence="2 3">NPDC020863</strain>
    </source>
</reference>
<feature type="transmembrane region" description="Helical" evidence="1">
    <location>
        <begin position="117"/>
        <end position="144"/>
    </location>
</feature>
<evidence type="ECO:0000313" key="3">
    <source>
        <dbReference type="Proteomes" id="UP001620295"/>
    </source>
</evidence>
<feature type="transmembrane region" description="Helical" evidence="1">
    <location>
        <begin position="75"/>
        <end position="96"/>
    </location>
</feature>
<keyword evidence="3" id="KW-1185">Reference proteome</keyword>